<reference evidence="1 2" key="1">
    <citation type="submission" date="2023-09" db="EMBL/GenBank/DDBJ databases">
        <title>Nesidiocoris tenuis whole genome shotgun sequence.</title>
        <authorList>
            <person name="Shibata T."/>
            <person name="Shimoda M."/>
            <person name="Kobayashi T."/>
            <person name="Uehara T."/>
        </authorList>
    </citation>
    <scope>NUCLEOTIDE SEQUENCE [LARGE SCALE GENOMIC DNA]</scope>
    <source>
        <strain evidence="1 2">Japan</strain>
    </source>
</reference>
<name>A0ABN7AXG9_9HEMI</name>
<accession>A0ABN7AXG9</accession>
<evidence type="ECO:0000313" key="2">
    <source>
        <dbReference type="Proteomes" id="UP001307889"/>
    </source>
</evidence>
<dbReference type="Proteomes" id="UP001307889">
    <property type="component" value="Chromosome 7"/>
</dbReference>
<gene>
    <name evidence="1" type="ORF">NTJ_09689</name>
</gene>
<proteinExistence type="predicted"/>
<evidence type="ECO:0000313" key="1">
    <source>
        <dbReference type="EMBL" id="BES96876.1"/>
    </source>
</evidence>
<organism evidence="1 2">
    <name type="scientific">Nesidiocoris tenuis</name>
    <dbReference type="NCBI Taxonomy" id="355587"/>
    <lineage>
        <taxon>Eukaryota</taxon>
        <taxon>Metazoa</taxon>
        <taxon>Ecdysozoa</taxon>
        <taxon>Arthropoda</taxon>
        <taxon>Hexapoda</taxon>
        <taxon>Insecta</taxon>
        <taxon>Pterygota</taxon>
        <taxon>Neoptera</taxon>
        <taxon>Paraneoptera</taxon>
        <taxon>Hemiptera</taxon>
        <taxon>Heteroptera</taxon>
        <taxon>Panheteroptera</taxon>
        <taxon>Cimicomorpha</taxon>
        <taxon>Miridae</taxon>
        <taxon>Dicyphina</taxon>
        <taxon>Nesidiocoris</taxon>
    </lineage>
</organism>
<keyword evidence="2" id="KW-1185">Reference proteome</keyword>
<sequence length="91" mass="10113">MERVLVSGELWNARRQIRGSDVVSTRGERAPVTYCWKRLLIRPCRKQGRPAAATVGGSWRLAAPPDGACVPPDSIRRDREAPFAEIISTII</sequence>
<protein>
    <submittedName>
        <fullName evidence="1">Uncharacterized protein</fullName>
    </submittedName>
</protein>
<dbReference type="EMBL" id="AP028915">
    <property type="protein sequence ID" value="BES96876.1"/>
    <property type="molecule type" value="Genomic_DNA"/>
</dbReference>